<dbReference type="Proteomes" id="UP000689195">
    <property type="component" value="Unassembled WGS sequence"/>
</dbReference>
<sequence length="117" mass="13813">MKIIIIILLFLSNFIYGNFYLIDIYNAQQQHSIPLFQLNLIFKGCLVNLLYSQQFFDEQPSQVPQTINDIKIFCYFSIKLFKNKDQIKQVLSVQPINEQIPELIQLTNNQQLKQEQG</sequence>
<keyword evidence="2" id="KW-1185">Reference proteome</keyword>
<evidence type="ECO:0000313" key="2">
    <source>
        <dbReference type="Proteomes" id="UP000689195"/>
    </source>
</evidence>
<gene>
    <name evidence="1" type="ORF">PPENT_87.1.T0760104</name>
</gene>
<reference evidence="1" key="1">
    <citation type="submission" date="2021-01" db="EMBL/GenBank/DDBJ databases">
        <authorList>
            <consortium name="Genoscope - CEA"/>
            <person name="William W."/>
        </authorList>
    </citation>
    <scope>NUCLEOTIDE SEQUENCE</scope>
</reference>
<organism evidence="1 2">
    <name type="scientific">Paramecium pentaurelia</name>
    <dbReference type="NCBI Taxonomy" id="43138"/>
    <lineage>
        <taxon>Eukaryota</taxon>
        <taxon>Sar</taxon>
        <taxon>Alveolata</taxon>
        <taxon>Ciliophora</taxon>
        <taxon>Intramacronucleata</taxon>
        <taxon>Oligohymenophorea</taxon>
        <taxon>Peniculida</taxon>
        <taxon>Parameciidae</taxon>
        <taxon>Paramecium</taxon>
    </lineage>
</organism>
<accession>A0A8S1VZ22</accession>
<name>A0A8S1VZ22_9CILI</name>
<proteinExistence type="predicted"/>
<dbReference type="EMBL" id="CAJJDO010000076">
    <property type="protein sequence ID" value="CAD8181375.1"/>
    <property type="molecule type" value="Genomic_DNA"/>
</dbReference>
<dbReference type="AlphaFoldDB" id="A0A8S1VZ22"/>
<dbReference type="OrthoDB" id="10248398at2759"/>
<protein>
    <submittedName>
        <fullName evidence="1">Uncharacterized protein</fullName>
    </submittedName>
</protein>
<evidence type="ECO:0000313" key="1">
    <source>
        <dbReference type="EMBL" id="CAD8181375.1"/>
    </source>
</evidence>
<comment type="caution">
    <text evidence="1">The sequence shown here is derived from an EMBL/GenBank/DDBJ whole genome shotgun (WGS) entry which is preliminary data.</text>
</comment>